<dbReference type="InterPro" id="IPR014729">
    <property type="entry name" value="Rossmann-like_a/b/a_fold"/>
</dbReference>
<gene>
    <name evidence="1" type="ORF">HCJ93_08265</name>
</gene>
<evidence type="ECO:0008006" key="3">
    <source>
        <dbReference type="Google" id="ProtNLM"/>
    </source>
</evidence>
<keyword evidence="2" id="KW-1185">Reference proteome</keyword>
<sequence length="255" mass="28885">MWSGGITSWATARIIVERHGPDAVTFLFADTNAEDEDLYRFNEEAAAKLGGQVVRVADPRERDPWDVFEDERYLGNTRLAPCSKLLKQAPARRWVADNTTPEDATLYIGIDWTETHRIPANRAGWAPWPVEYPLTEPPYRDKDFWIEEARRAGLEPTRMYDLGFSHANCGGACVRAGQGQWAHLLKVFPERYAYAEAREERLRQKLGKDVSILRDRRGGTLKPLTLKAFRERIEAQEADVDADDIGGCGCFTEAA</sequence>
<protein>
    <recommendedName>
        <fullName evidence="3">Phosphoadenosine phosphosulphate reductase domain-containing protein</fullName>
    </recommendedName>
</protein>
<accession>A0ABX1A1G0</accession>
<dbReference type="Proteomes" id="UP000730591">
    <property type="component" value="Unassembled WGS sequence"/>
</dbReference>
<comment type="caution">
    <text evidence="1">The sequence shown here is derived from an EMBL/GenBank/DDBJ whole genome shotgun (WGS) entry which is preliminary data.</text>
</comment>
<name>A0ABX1A1G0_9ACTN</name>
<organism evidence="1 2">
    <name type="scientific">Streptomyces composti</name>
    <dbReference type="NCBI Taxonomy" id="2720025"/>
    <lineage>
        <taxon>Bacteria</taxon>
        <taxon>Bacillati</taxon>
        <taxon>Actinomycetota</taxon>
        <taxon>Actinomycetes</taxon>
        <taxon>Kitasatosporales</taxon>
        <taxon>Streptomycetaceae</taxon>
        <taxon>Streptomyces</taxon>
    </lineage>
</organism>
<dbReference type="SUPFAM" id="SSF52402">
    <property type="entry name" value="Adenine nucleotide alpha hydrolases-like"/>
    <property type="match status" value="1"/>
</dbReference>
<reference evidence="1 2" key="1">
    <citation type="submission" date="2020-03" db="EMBL/GenBank/DDBJ databases">
        <title>WGS of actinomycetes isolated from Thailand.</title>
        <authorList>
            <person name="Thawai C."/>
        </authorList>
    </citation>
    <scope>NUCLEOTIDE SEQUENCE [LARGE SCALE GENOMIC DNA]</scope>
    <source>
        <strain evidence="1 2">SBST2-5</strain>
    </source>
</reference>
<dbReference type="Gene3D" id="3.40.50.620">
    <property type="entry name" value="HUPs"/>
    <property type="match status" value="1"/>
</dbReference>
<proteinExistence type="predicted"/>
<dbReference type="EMBL" id="JAATEM010000008">
    <property type="protein sequence ID" value="NJP50065.1"/>
    <property type="molecule type" value="Genomic_DNA"/>
</dbReference>
<evidence type="ECO:0000313" key="2">
    <source>
        <dbReference type="Proteomes" id="UP000730591"/>
    </source>
</evidence>
<evidence type="ECO:0000313" key="1">
    <source>
        <dbReference type="EMBL" id="NJP50065.1"/>
    </source>
</evidence>